<dbReference type="PANTHER" id="PTHR42683">
    <property type="entry name" value="ALDEHYDE REDUCTASE"/>
    <property type="match status" value="1"/>
</dbReference>
<keyword evidence="2 5" id="KW-0479">Metal-binding</keyword>
<evidence type="ECO:0000259" key="6">
    <source>
        <dbReference type="SMART" id="SM00829"/>
    </source>
</evidence>
<evidence type="ECO:0000256" key="3">
    <source>
        <dbReference type="ARBA" id="ARBA00022833"/>
    </source>
</evidence>
<dbReference type="GO" id="GO:0008270">
    <property type="term" value="F:zinc ion binding"/>
    <property type="evidence" value="ECO:0007669"/>
    <property type="project" value="InterPro"/>
</dbReference>
<feature type="domain" description="Enoyl reductase (ER)" evidence="6">
    <location>
        <begin position="9"/>
        <end position="328"/>
    </location>
</feature>
<dbReference type="Gene3D" id="3.40.50.720">
    <property type="entry name" value="NAD(P)-binding Rossmann-like Domain"/>
    <property type="match status" value="1"/>
</dbReference>
<comment type="cofactor">
    <cofactor evidence="1 5">
        <name>Zn(2+)</name>
        <dbReference type="ChEBI" id="CHEBI:29105"/>
    </cofactor>
</comment>
<keyword evidence="4" id="KW-0560">Oxidoreductase</keyword>
<comment type="similarity">
    <text evidence="5">Belongs to the zinc-containing alcohol dehydrogenase family.</text>
</comment>
<dbReference type="OrthoDB" id="1879366at2759"/>
<dbReference type="InterPro" id="IPR036291">
    <property type="entry name" value="NAD(P)-bd_dom_sf"/>
</dbReference>
<dbReference type="SUPFAM" id="SSF51735">
    <property type="entry name" value="NAD(P)-binding Rossmann-fold domains"/>
    <property type="match status" value="1"/>
</dbReference>
<dbReference type="Pfam" id="PF08240">
    <property type="entry name" value="ADH_N"/>
    <property type="match status" value="1"/>
</dbReference>
<gene>
    <name evidence="7" type="ORF">CBER1_11085</name>
</gene>
<reference evidence="8" key="1">
    <citation type="journal article" date="2017" name="bioRxiv">
        <title>Conservation of a gene cluster reveals novel cercosporin biosynthetic mechanisms and extends production to the genus Colletotrichum.</title>
        <authorList>
            <person name="de Jonge R."/>
            <person name="Ebert M.K."/>
            <person name="Huitt-Roehl C.R."/>
            <person name="Pal P."/>
            <person name="Suttle J.C."/>
            <person name="Spanner R.E."/>
            <person name="Neubauer J.D."/>
            <person name="Jurick W.M.II."/>
            <person name="Stott K.A."/>
            <person name="Secor G.A."/>
            <person name="Thomma B.P.H.J."/>
            <person name="Van de Peer Y."/>
            <person name="Townsend C.A."/>
            <person name="Bolton M.D."/>
        </authorList>
    </citation>
    <scope>NUCLEOTIDE SEQUENCE [LARGE SCALE GENOMIC DNA]</scope>
    <source>
        <strain evidence="8">CBS538.71</strain>
    </source>
</reference>
<dbReference type="STRING" id="357750.A0A2S6BZS3"/>
<evidence type="ECO:0000313" key="7">
    <source>
        <dbReference type="EMBL" id="PPJ52956.1"/>
    </source>
</evidence>
<dbReference type="InterPro" id="IPR013149">
    <property type="entry name" value="ADH-like_C"/>
</dbReference>
<dbReference type="SMART" id="SM00829">
    <property type="entry name" value="PKS_ER"/>
    <property type="match status" value="1"/>
</dbReference>
<dbReference type="GO" id="GO:0016616">
    <property type="term" value="F:oxidoreductase activity, acting on the CH-OH group of donors, NAD or NADP as acceptor"/>
    <property type="evidence" value="ECO:0007669"/>
    <property type="project" value="InterPro"/>
</dbReference>
<dbReference type="InterPro" id="IPR013154">
    <property type="entry name" value="ADH-like_N"/>
</dbReference>
<accession>A0A2S6BZS3</accession>
<dbReference type="FunFam" id="3.40.50.720:FF:000022">
    <property type="entry name" value="Cinnamyl alcohol dehydrogenase"/>
    <property type="match status" value="1"/>
</dbReference>
<dbReference type="Pfam" id="PF00107">
    <property type="entry name" value="ADH_zinc_N"/>
    <property type="match status" value="1"/>
</dbReference>
<dbReference type="CDD" id="cd05283">
    <property type="entry name" value="CAD1"/>
    <property type="match status" value="1"/>
</dbReference>
<dbReference type="Proteomes" id="UP000237631">
    <property type="component" value="Unassembled WGS sequence"/>
</dbReference>
<evidence type="ECO:0000256" key="1">
    <source>
        <dbReference type="ARBA" id="ARBA00001947"/>
    </source>
</evidence>
<keyword evidence="8" id="KW-1185">Reference proteome</keyword>
<evidence type="ECO:0000256" key="2">
    <source>
        <dbReference type="ARBA" id="ARBA00022723"/>
    </source>
</evidence>
<dbReference type="InterPro" id="IPR002328">
    <property type="entry name" value="ADH_Zn_CS"/>
</dbReference>
<sequence length="332" mass="36332">MVSFTVYKGGKDGKVTKATTEKGKLERDQVLLRVTASGLCGTDLHYRTADMVLGHEGVGVIEDVGPQVTYMKKGDRVGWGYLHSTCGHCQECLRGNETYCPERVMYAVANTDQGSFASHAVWREAFLFKIPDSLSDEAAAPLMCGGATVFTALHAYNAQPTETVAVMGVGGLGHLAIQFAAKMGTNVIVISRSESKKEEALRLGAHEFVATNDVDQIKTSRPINRLLVTTSAQPDWQRILPALAPCAIIFPLSADETDFRIPYTPLLANGLTVQGSVVASRYIHQRMLDFAALHKIEPILEKYPLNEKSINEAMDKLNEGNVRYRGVFVPEN</sequence>
<dbReference type="InterPro" id="IPR047109">
    <property type="entry name" value="CAD-like"/>
</dbReference>
<evidence type="ECO:0000313" key="8">
    <source>
        <dbReference type="Proteomes" id="UP000237631"/>
    </source>
</evidence>
<dbReference type="SUPFAM" id="SSF50129">
    <property type="entry name" value="GroES-like"/>
    <property type="match status" value="1"/>
</dbReference>
<keyword evidence="3 5" id="KW-0862">Zinc</keyword>
<protein>
    <recommendedName>
        <fullName evidence="6">Enoyl reductase (ER) domain-containing protein</fullName>
    </recommendedName>
</protein>
<dbReference type="EMBL" id="PNEN01001633">
    <property type="protein sequence ID" value="PPJ52956.1"/>
    <property type="molecule type" value="Genomic_DNA"/>
</dbReference>
<comment type="caution">
    <text evidence="7">The sequence shown here is derived from an EMBL/GenBank/DDBJ whole genome shotgun (WGS) entry which is preliminary data.</text>
</comment>
<dbReference type="AlphaFoldDB" id="A0A2S6BZS3"/>
<evidence type="ECO:0000256" key="4">
    <source>
        <dbReference type="ARBA" id="ARBA00023002"/>
    </source>
</evidence>
<dbReference type="FunFam" id="3.90.180.10:FF:000022">
    <property type="entry name" value="NADP-dependent alcohol dehydrogenase"/>
    <property type="match status" value="1"/>
</dbReference>
<organism evidence="7 8">
    <name type="scientific">Cercospora berteroae</name>
    <dbReference type="NCBI Taxonomy" id="357750"/>
    <lineage>
        <taxon>Eukaryota</taxon>
        <taxon>Fungi</taxon>
        <taxon>Dikarya</taxon>
        <taxon>Ascomycota</taxon>
        <taxon>Pezizomycotina</taxon>
        <taxon>Dothideomycetes</taxon>
        <taxon>Dothideomycetidae</taxon>
        <taxon>Mycosphaerellales</taxon>
        <taxon>Mycosphaerellaceae</taxon>
        <taxon>Cercospora</taxon>
    </lineage>
</organism>
<dbReference type="Gene3D" id="3.90.180.10">
    <property type="entry name" value="Medium-chain alcohol dehydrogenases, catalytic domain"/>
    <property type="match status" value="1"/>
</dbReference>
<dbReference type="InterPro" id="IPR011032">
    <property type="entry name" value="GroES-like_sf"/>
</dbReference>
<proteinExistence type="inferred from homology"/>
<evidence type="ECO:0000256" key="5">
    <source>
        <dbReference type="RuleBase" id="RU361277"/>
    </source>
</evidence>
<name>A0A2S6BZS3_9PEZI</name>
<dbReference type="InterPro" id="IPR020843">
    <property type="entry name" value="ER"/>
</dbReference>
<dbReference type="PROSITE" id="PS00059">
    <property type="entry name" value="ADH_ZINC"/>
    <property type="match status" value="1"/>
</dbReference>